<protein>
    <submittedName>
        <fullName evidence="1">Uncharacterized protein</fullName>
    </submittedName>
</protein>
<evidence type="ECO:0000313" key="1">
    <source>
        <dbReference type="EMBL" id="KAE9526850.1"/>
    </source>
</evidence>
<reference evidence="1 2" key="1">
    <citation type="submission" date="2019-08" db="EMBL/GenBank/DDBJ databases">
        <title>The genome of the soybean aphid Biotype 1, its phylome, world population structure and adaptation to the North American continent.</title>
        <authorList>
            <person name="Giordano R."/>
            <person name="Donthu R.K."/>
            <person name="Hernandez A.G."/>
            <person name="Wright C.L."/>
            <person name="Zimin A.V."/>
        </authorList>
    </citation>
    <scope>NUCLEOTIDE SEQUENCE [LARGE SCALE GENOMIC DNA]</scope>
    <source>
        <tissue evidence="1">Whole aphids</tissue>
    </source>
</reference>
<sequence>MANAAYRDLACKEDECDYLYRCISQSSVIFDLWKSGALIHNTITKMNYEQVSEYLAYCCLCPTDQLINNYLRTVFKRCEFKCLSFEVVLRAKLILCRSTAIVCSKVLPFSLLDFEQVTDFPEQHNYCCPLTPSCLTSQSSKPYYYYYTAYNLKFCHFQTCIMLSITQLYRGIALTVIGLTEIITVNNINSL</sequence>
<proteinExistence type="predicted"/>
<comment type="caution">
    <text evidence="1">The sequence shown here is derived from an EMBL/GenBank/DDBJ whole genome shotgun (WGS) entry which is preliminary data.</text>
</comment>
<accession>A0A6G0T6U8</accession>
<organism evidence="1 2">
    <name type="scientific">Aphis glycines</name>
    <name type="common">Soybean aphid</name>
    <dbReference type="NCBI Taxonomy" id="307491"/>
    <lineage>
        <taxon>Eukaryota</taxon>
        <taxon>Metazoa</taxon>
        <taxon>Ecdysozoa</taxon>
        <taxon>Arthropoda</taxon>
        <taxon>Hexapoda</taxon>
        <taxon>Insecta</taxon>
        <taxon>Pterygota</taxon>
        <taxon>Neoptera</taxon>
        <taxon>Paraneoptera</taxon>
        <taxon>Hemiptera</taxon>
        <taxon>Sternorrhyncha</taxon>
        <taxon>Aphidomorpha</taxon>
        <taxon>Aphidoidea</taxon>
        <taxon>Aphididae</taxon>
        <taxon>Aphidini</taxon>
        <taxon>Aphis</taxon>
        <taxon>Aphis</taxon>
    </lineage>
</organism>
<dbReference type="AlphaFoldDB" id="A0A6G0T6U8"/>
<keyword evidence="2" id="KW-1185">Reference proteome</keyword>
<name>A0A6G0T6U8_APHGL</name>
<gene>
    <name evidence="1" type="ORF">AGLY_013498</name>
</gene>
<evidence type="ECO:0000313" key="2">
    <source>
        <dbReference type="Proteomes" id="UP000475862"/>
    </source>
</evidence>
<dbReference type="Proteomes" id="UP000475862">
    <property type="component" value="Unassembled WGS sequence"/>
</dbReference>
<dbReference type="EMBL" id="VYZN01000054">
    <property type="protein sequence ID" value="KAE9526850.1"/>
    <property type="molecule type" value="Genomic_DNA"/>
</dbReference>